<proteinExistence type="predicted"/>
<evidence type="ECO:0000313" key="2">
    <source>
        <dbReference type="Proteomes" id="UP000276133"/>
    </source>
</evidence>
<reference evidence="1 2" key="1">
    <citation type="journal article" date="2018" name="Sci. Rep.">
        <title>Genomic signatures of local adaptation to the degree of environmental predictability in rotifers.</title>
        <authorList>
            <person name="Franch-Gras L."/>
            <person name="Hahn C."/>
            <person name="Garcia-Roger E.M."/>
            <person name="Carmona M.J."/>
            <person name="Serra M."/>
            <person name="Gomez A."/>
        </authorList>
    </citation>
    <scope>NUCLEOTIDE SEQUENCE [LARGE SCALE GENOMIC DNA]</scope>
    <source>
        <strain evidence="1">HYR1</strain>
    </source>
</reference>
<sequence>MITLEYMHQEAFNKLKLLTVSNRLFGLSERYVKTGLSYSVLLVVRMVKEYREGFESSYIELFQYIVNRQDKSLSPCLKRLINTSFIKIHYRIYKI</sequence>
<organism evidence="1 2">
    <name type="scientific">Brachionus plicatilis</name>
    <name type="common">Marine rotifer</name>
    <name type="synonym">Brachionus muelleri</name>
    <dbReference type="NCBI Taxonomy" id="10195"/>
    <lineage>
        <taxon>Eukaryota</taxon>
        <taxon>Metazoa</taxon>
        <taxon>Spiralia</taxon>
        <taxon>Gnathifera</taxon>
        <taxon>Rotifera</taxon>
        <taxon>Eurotatoria</taxon>
        <taxon>Monogononta</taxon>
        <taxon>Pseudotrocha</taxon>
        <taxon>Ploima</taxon>
        <taxon>Brachionidae</taxon>
        <taxon>Brachionus</taxon>
    </lineage>
</organism>
<dbReference type="EMBL" id="REGN01001217">
    <property type="protein sequence ID" value="RNA36179.1"/>
    <property type="molecule type" value="Genomic_DNA"/>
</dbReference>
<dbReference type="Proteomes" id="UP000276133">
    <property type="component" value="Unassembled WGS sequence"/>
</dbReference>
<name>A0A3M7SKC2_BRAPC</name>
<dbReference type="AlphaFoldDB" id="A0A3M7SKC2"/>
<keyword evidence="2" id="KW-1185">Reference proteome</keyword>
<comment type="caution">
    <text evidence="1">The sequence shown here is derived from an EMBL/GenBank/DDBJ whole genome shotgun (WGS) entry which is preliminary data.</text>
</comment>
<gene>
    <name evidence="1" type="ORF">BpHYR1_017981</name>
</gene>
<protein>
    <submittedName>
        <fullName evidence="1">Uncharacterized protein</fullName>
    </submittedName>
</protein>
<accession>A0A3M7SKC2</accession>
<evidence type="ECO:0000313" key="1">
    <source>
        <dbReference type="EMBL" id="RNA36179.1"/>
    </source>
</evidence>